<reference evidence="2 3" key="1">
    <citation type="submission" date="2019-02" db="EMBL/GenBank/DDBJ databases">
        <title>Genome sequencing of the rare red list fungi Dentipellis fragilis.</title>
        <authorList>
            <person name="Buettner E."/>
            <person name="Kellner H."/>
        </authorList>
    </citation>
    <scope>NUCLEOTIDE SEQUENCE [LARGE SCALE GENOMIC DNA]</scope>
    <source>
        <strain evidence="2 3">DSM 105465</strain>
    </source>
</reference>
<dbReference type="Proteomes" id="UP000298327">
    <property type="component" value="Unassembled WGS sequence"/>
</dbReference>
<accession>A0A4Y9Y0Q1</accession>
<evidence type="ECO:0000313" key="3">
    <source>
        <dbReference type="Proteomes" id="UP000298327"/>
    </source>
</evidence>
<keyword evidence="3" id="KW-1185">Reference proteome</keyword>
<proteinExistence type="predicted"/>
<dbReference type="AlphaFoldDB" id="A0A4Y9Y0Q1"/>
<organism evidence="2 3">
    <name type="scientific">Dentipellis fragilis</name>
    <dbReference type="NCBI Taxonomy" id="205917"/>
    <lineage>
        <taxon>Eukaryota</taxon>
        <taxon>Fungi</taxon>
        <taxon>Dikarya</taxon>
        <taxon>Basidiomycota</taxon>
        <taxon>Agaricomycotina</taxon>
        <taxon>Agaricomycetes</taxon>
        <taxon>Russulales</taxon>
        <taxon>Hericiaceae</taxon>
        <taxon>Dentipellis</taxon>
    </lineage>
</organism>
<sequence>MTLREAQNAAVVSRNIQAFDDLVQDLVLQQLPLVVGKRRRLGGVLRSVGNRLPDASKNAHDCGVRSGKGLSLEKEARKGGREVLT</sequence>
<feature type="region of interest" description="Disordered" evidence="1">
    <location>
        <begin position="50"/>
        <end position="85"/>
    </location>
</feature>
<evidence type="ECO:0000313" key="2">
    <source>
        <dbReference type="EMBL" id="TFY56006.1"/>
    </source>
</evidence>
<protein>
    <submittedName>
        <fullName evidence="2">Uncharacterized protein</fullName>
    </submittedName>
</protein>
<comment type="caution">
    <text evidence="2">The sequence shown here is derived from an EMBL/GenBank/DDBJ whole genome shotgun (WGS) entry which is preliminary data.</text>
</comment>
<dbReference type="EMBL" id="SEOQ01000866">
    <property type="protein sequence ID" value="TFY56006.1"/>
    <property type="molecule type" value="Genomic_DNA"/>
</dbReference>
<name>A0A4Y9Y0Q1_9AGAM</name>
<feature type="compositionally biased region" description="Basic and acidic residues" evidence="1">
    <location>
        <begin position="71"/>
        <end position="85"/>
    </location>
</feature>
<evidence type="ECO:0000256" key="1">
    <source>
        <dbReference type="SAM" id="MobiDB-lite"/>
    </source>
</evidence>
<gene>
    <name evidence="2" type="ORF">EVG20_g9102</name>
</gene>